<keyword evidence="9 14" id="KW-1133">Transmembrane helix</keyword>
<feature type="transmembrane region" description="Helical" evidence="14">
    <location>
        <begin position="123"/>
        <end position="142"/>
    </location>
</feature>
<feature type="transmembrane region" description="Helical" evidence="14">
    <location>
        <begin position="58"/>
        <end position="79"/>
    </location>
</feature>
<dbReference type="InterPro" id="IPR004088">
    <property type="entry name" value="KH_dom_type_1"/>
</dbReference>
<sequence length="1223" mass="132203">MPTPARNNHASSVQIQQPRTRSPLPPSPIAFKEQQGRPPPTTQQTITGKLFRNLFKGLLFSQLTLTSLLVIVLTIRGLILASSRHFHPKKWYPPLLASVSVSGVASLAWQCIFIYTPSRAVRATFWLSPILTCSVGILLVLIGSAVDAGIGAVFVLFAITQSLYGCWISPRLEYTDKILSLSTAFPPPRTREVVSLSIVVSVVYSGFLVTGIGGATSTRTSLDLLFISVILIGLAWTMQVLKNAQQVAVSRARYVNFAHGEDMDAWSALHVTVKHLIGSICIGSTLVPIIVLIRGSIRSVNLMSGSSDEVMYSGADCFSTLANKVVTCGNRWGFVHVGTYDKGFVEASSDTWKKFRSINGLEEVIDSDLTSSLCFLGAVSVGAVSSLTAGIWMLLIHKNYALEVTLYAYIIGYFVGRVALAWLQACVSAYYVAYSEDPHSMRFDVETGLMGRQASSSVTVTDGETIVCTSVCVADVPSEPSDFLPLYVHYQERFSAVGRTRLNGASSLWYSGGFFKREGKTKDHEVFPFTNTIGLLVLICRLIDRPLRPTMPKGFYNETQILSWVLSYDGLHAPDALAVTSAGIAVALSEVPNAKAIAGVRVGLIGGEFIVNPTVKEMEESQLDLFLAGTDTAILTIEGYSNFLPEEMLLQAVKIGQDVVQATCTAIEALAKKHGKAKMVDAIRLPPPDLHKHVKELAGEELSKALQIKGKIARRKAISSLEEKVLTVMTEKGYVVDEVAFGTTEAQPELLEDEDEDEEVVPEGEVDQGDVHIRPIPRKPIPLYTFPPSSVGEVGRIGAPSRREIGHGTLAERALETILPSDDDFPYTIRVESTILESNGSSSMASVCGGCLALQDAGVPVKCSVAGIAMGMVWDTEEFGGDGSPLILSDITGAEDASGDMDFKVAGNEDGVTAFQMDIKVGGITLQIMEKALIQAKAGRRHILAEMAKCSPPPTLSLSKYAPLIHIMKVHPSKVYSLIGSGGKKVKSIIEESGVEAIDMQDDGIVKIMANNVASLERAKAIISGLTMVPAVGDIYRDCEIKSMAPYGAFVEIAPGREGLCHVSELSAEWLAKPEDAYKIGDRIDVKLIEVSEFFASLLTHRDIITKLERSCLNKETLIIMQVNEKGQLRLSVRALLPESETGKESQKPPPTGESTKDKGSPRKYVNTSSKDRGASKVASGDELVLKKKDVRRSSAGDMPMKSNSSSNEEDRGGLVNGEATIS</sequence>
<feature type="domain" description="S1 motif" evidence="15">
    <location>
        <begin position="1033"/>
        <end position="1102"/>
    </location>
</feature>
<feature type="transmembrane region" description="Helical" evidence="14">
    <location>
        <begin position="369"/>
        <end position="395"/>
    </location>
</feature>
<dbReference type="InterPro" id="IPR004087">
    <property type="entry name" value="KH_dom"/>
</dbReference>
<keyword evidence="7" id="KW-0548">Nucleotidyltransferase</keyword>
<evidence type="ECO:0000256" key="2">
    <source>
        <dbReference type="ARBA" id="ARBA00007168"/>
    </source>
</evidence>
<feature type="compositionally biased region" description="Polar residues" evidence="13">
    <location>
        <begin position="1"/>
        <end position="20"/>
    </location>
</feature>
<feature type="transmembrane region" description="Helical" evidence="14">
    <location>
        <begin position="276"/>
        <end position="297"/>
    </location>
</feature>
<dbReference type="PROSITE" id="PS50084">
    <property type="entry name" value="KH_TYPE_1"/>
    <property type="match status" value="1"/>
</dbReference>
<dbReference type="CDD" id="cd02393">
    <property type="entry name" value="KH-I_PNPase"/>
    <property type="match status" value="1"/>
</dbReference>
<dbReference type="Gene3D" id="2.40.50.140">
    <property type="entry name" value="Nucleic acid-binding proteins"/>
    <property type="match status" value="1"/>
</dbReference>
<evidence type="ECO:0000256" key="11">
    <source>
        <dbReference type="ARBA" id="ARBA00031451"/>
    </source>
</evidence>
<feature type="transmembrane region" description="Helical" evidence="14">
    <location>
        <begin position="148"/>
        <end position="172"/>
    </location>
</feature>
<evidence type="ECO:0000256" key="3">
    <source>
        <dbReference type="ARBA" id="ARBA00007404"/>
    </source>
</evidence>
<dbReference type="InterPro" id="IPR001247">
    <property type="entry name" value="ExoRNase_PH_dom1"/>
</dbReference>
<feature type="region of interest" description="Disordered" evidence="13">
    <location>
        <begin position="1139"/>
        <end position="1223"/>
    </location>
</feature>
<feature type="transmembrane region" description="Helical" evidence="14">
    <location>
        <begin position="91"/>
        <end position="116"/>
    </location>
</feature>
<feature type="region of interest" description="Disordered" evidence="13">
    <location>
        <begin position="1"/>
        <end position="43"/>
    </location>
</feature>
<evidence type="ECO:0000256" key="9">
    <source>
        <dbReference type="ARBA" id="ARBA00022989"/>
    </source>
</evidence>
<dbReference type="PANTHER" id="PTHR11252">
    <property type="entry name" value="POLYRIBONUCLEOTIDE NUCLEOTIDYLTRANSFERASE"/>
    <property type="match status" value="1"/>
</dbReference>
<evidence type="ECO:0000256" key="8">
    <source>
        <dbReference type="ARBA" id="ARBA00022884"/>
    </source>
</evidence>
<evidence type="ECO:0000313" key="16">
    <source>
        <dbReference type="EMBL" id="KAF3606523.1"/>
    </source>
</evidence>
<dbReference type="SUPFAM" id="SSF54211">
    <property type="entry name" value="Ribosomal protein S5 domain 2-like"/>
    <property type="match status" value="2"/>
</dbReference>
<keyword evidence="5" id="KW-0808">Transferase</keyword>
<evidence type="ECO:0000256" key="12">
    <source>
        <dbReference type="PROSITE-ProRule" id="PRU00117"/>
    </source>
</evidence>
<evidence type="ECO:0000256" key="6">
    <source>
        <dbReference type="ARBA" id="ARBA00022692"/>
    </source>
</evidence>
<dbReference type="InterPro" id="IPR027408">
    <property type="entry name" value="PNPase/RNase_PH_dom_sf"/>
</dbReference>
<feature type="transmembrane region" description="Helical" evidence="14">
    <location>
        <begin position="224"/>
        <end position="241"/>
    </location>
</feature>
<dbReference type="Pfam" id="PF04515">
    <property type="entry name" value="Choline_transpo"/>
    <property type="match status" value="1"/>
</dbReference>
<dbReference type="SMART" id="SM00322">
    <property type="entry name" value="KH"/>
    <property type="match status" value="1"/>
</dbReference>
<dbReference type="Gene3D" id="3.30.1370.10">
    <property type="entry name" value="K Homology domain, type 1"/>
    <property type="match status" value="1"/>
</dbReference>
<evidence type="ECO:0000256" key="1">
    <source>
        <dbReference type="ARBA" id="ARBA00004141"/>
    </source>
</evidence>
<evidence type="ECO:0000313" key="17">
    <source>
        <dbReference type="Proteomes" id="UP000266723"/>
    </source>
</evidence>
<accession>A0ABQ7ES89</accession>
<dbReference type="InterPro" id="IPR012340">
    <property type="entry name" value="NA-bd_OB-fold"/>
</dbReference>
<dbReference type="Pfam" id="PF00013">
    <property type="entry name" value="KH_1"/>
    <property type="match status" value="1"/>
</dbReference>
<protein>
    <recommendedName>
        <fullName evidence="4">polyribonucleotide nucleotidyltransferase</fullName>
        <ecNumber evidence="4">2.7.7.8</ecNumber>
    </recommendedName>
    <alternativeName>
        <fullName evidence="11">Polynucleotide phosphorylase 1</fullName>
    </alternativeName>
</protein>
<dbReference type="PANTHER" id="PTHR11252:SF15">
    <property type="entry name" value="POLYRIBONUCLEOTIDE NUCLEOTIDYLTRANSFERASE"/>
    <property type="match status" value="1"/>
</dbReference>
<comment type="similarity">
    <text evidence="3">Belongs to the polyribonucleotide nucleotidyltransferase family.</text>
</comment>
<dbReference type="InterPro" id="IPR003029">
    <property type="entry name" value="S1_domain"/>
</dbReference>
<comment type="caution">
    <text evidence="16">The sequence shown here is derived from an EMBL/GenBank/DDBJ whole genome shotgun (WGS) entry which is preliminary data.</text>
</comment>
<dbReference type="Gene3D" id="3.30.230.70">
    <property type="entry name" value="GHMP Kinase, N-terminal domain"/>
    <property type="match status" value="2"/>
</dbReference>
<dbReference type="InterPro" id="IPR036345">
    <property type="entry name" value="ExoRNase_PH_dom2_sf"/>
</dbReference>
<dbReference type="Pfam" id="PF00575">
    <property type="entry name" value="S1"/>
    <property type="match status" value="1"/>
</dbReference>
<keyword evidence="17" id="KW-1185">Reference proteome</keyword>
<evidence type="ECO:0000256" key="13">
    <source>
        <dbReference type="SAM" id="MobiDB-lite"/>
    </source>
</evidence>
<dbReference type="InterPro" id="IPR015847">
    <property type="entry name" value="ExoRNase_PH_dom2"/>
</dbReference>
<dbReference type="SMART" id="SM00316">
    <property type="entry name" value="S1"/>
    <property type="match status" value="1"/>
</dbReference>
<dbReference type="EC" id="2.7.7.8" evidence="4"/>
<keyword evidence="10 14" id="KW-0472">Membrane</keyword>
<dbReference type="Gene3D" id="1.10.10.400">
    <property type="entry name" value="Polyribonucleotide nucleotidyltransferase, RNA-binding domain"/>
    <property type="match status" value="1"/>
</dbReference>
<feature type="transmembrane region" description="Helical" evidence="14">
    <location>
        <begin position="407"/>
        <end position="433"/>
    </location>
</feature>
<comment type="subcellular location">
    <subcellularLocation>
        <location evidence="1">Membrane</location>
        <topology evidence="1">Multi-pass membrane protein</topology>
    </subcellularLocation>
</comment>
<organism evidence="16 17">
    <name type="scientific">Brassica cretica</name>
    <name type="common">Mustard</name>
    <dbReference type="NCBI Taxonomy" id="69181"/>
    <lineage>
        <taxon>Eukaryota</taxon>
        <taxon>Viridiplantae</taxon>
        <taxon>Streptophyta</taxon>
        <taxon>Embryophyta</taxon>
        <taxon>Tracheophyta</taxon>
        <taxon>Spermatophyta</taxon>
        <taxon>Magnoliopsida</taxon>
        <taxon>eudicotyledons</taxon>
        <taxon>Gunneridae</taxon>
        <taxon>Pentapetalae</taxon>
        <taxon>rosids</taxon>
        <taxon>malvids</taxon>
        <taxon>Brassicales</taxon>
        <taxon>Brassicaceae</taxon>
        <taxon>Brassiceae</taxon>
        <taxon>Brassica</taxon>
    </lineage>
</organism>
<evidence type="ECO:0000256" key="10">
    <source>
        <dbReference type="ARBA" id="ARBA00023136"/>
    </source>
</evidence>
<dbReference type="Pfam" id="PF03725">
    <property type="entry name" value="RNase_PH_C"/>
    <property type="match status" value="1"/>
</dbReference>
<dbReference type="PROSITE" id="PS50126">
    <property type="entry name" value="S1"/>
    <property type="match status" value="1"/>
</dbReference>
<dbReference type="SUPFAM" id="SSF55666">
    <property type="entry name" value="Ribonuclease PH domain 2-like"/>
    <property type="match status" value="2"/>
</dbReference>
<evidence type="ECO:0000259" key="15">
    <source>
        <dbReference type="PROSITE" id="PS50126"/>
    </source>
</evidence>
<evidence type="ECO:0000256" key="4">
    <source>
        <dbReference type="ARBA" id="ARBA00012416"/>
    </source>
</evidence>
<feature type="transmembrane region" description="Helical" evidence="14">
    <location>
        <begin position="193"/>
        <end position="212"/>
    </location>
</feature>
<dbReference type="EMBL" id="QGKV02000297">
    <property type="protein sequence ID" value="KAF3606523.1"/>
    <property type="molecule type" value="Genomic_DNA"/>
</dbReference>
<dbReference type="InterPro" id="IPR036612">
    <property type="entry name" value="KH_dom_type_1_sf"/>
</dbReference>
<dbReference type="Pfam" id="PF01138">
    <property type="entry name" value="RNase_PH"/>
    <property type="match status" value="2"/>
</dbReference>
<dbReference type="SUPFAM" id="SSF54791">
    <property type="entry name" value="Eukaryotic type KH-domain (KH-domain type I)"/>
    <property type="match status" value="1"/>
</dbReference>
<proteinExistence type="inferred from homology"/>
<dbReference type="InterPro" id="IPR020568">
    <property type="entry name" value="Ribosomal_Su5_D2-typ_SF"/>
</dbReference>
<dbReference type="InterPro" id="IPR007603">
    <property type="entry name" value="Choline_transptr-like"/>
</dbReference>
<feature type="compositionally biased region" description="Basic and acidic residues" evidence="13">
    <location>
        <begin position="1184"/>
        <end position="1195"/>
    </location>
</feature>
<dbReference type="InterPro" id="IPR012162">
    <property type="entry name" value="PNPase"/>
</dbReference>
<gene>
    <name evidence="16" type="ORF">DY000_02051558</name>
</gene>
<comment type="similarity">
    <text evidence="2">Belongs to the CTL (choline transporter-like) family.</text>
</comment>
<reference evidence="16 17" key="1">
    <citation type="journal article" date="2020" name="BMC Genomics">
        <title>Intraspecific diversification of the crop wild relative Brassica cretica Lam. using demographic model selection.</title>
        <authorList>
            <person name="Kioukis A."/>
            <person name="Michalopoulou V.A."/>
            <person name="Briers L."/>
            <person name="Pirintsos S."/>
            <person name="Studholme D.J."/>
            <person name="Pavlidis P."/>
            <person name="Sarris P.F."/>
        </authorList>
    </citation>
    <scope>NUCLEOTIDE SEQUENCE [LARGE SCALE GENOMIC DNA]</scope>
    <source>
        <strain evidence="17">cv. PFS-1207/04</strain>
    </source>
</reference>
<evidence type="ECO:0000256" key="5">
    <source>
        <dbReference type="ARBA" id="ARBA00022679"/>
    </source>
</evidence>
<name>A0ABQ7ES89_BRACR</name>
<keyword evidence="6 14" id="KW-0812">Transmembrane</keyword>
<evidence type="ECO:0000256" key="7">
    <source>
        <dbReference type="ARBA" id="ARBA00022695"/>
    </source>
</evidence>
<dbReference type="SUPFAM" id="SSF50249">
    <property type="entry name" value="Nucleic acid-binding proteins"/>
    <property type="match status" value="1"/>
</dbReference>
<dbReference type="Proteomes" id="UP000266723">
    <property type="component" value="Unassembled WGS sequence"/>
</dbReference>
<evidence type="ECO:0000256" key="14">
    <source>
        <dbReference type="SAM" id="Phobius"/>
    </source>
</evidence>
<keyword evidence="8 12" id="KW-0694">RNA-binding</keyword>